<feature type="region of interest" description="Disordered" evidence="1">
    <location>
        <begin position="1"/>
        <end position="27"/>
    </location>
</feature>
<evidence type="ECO:0000313" key="2">
    <source>
        <dbReference type="EMBL" id="CAD8161059.1"/>
    </source>
</evidence>
<evidence type="ECO:0000313" key="3">
    <source>
        <dbReference type="Proteomes" id="UP000683925"/>
    </source>
</evidence>
<protein>
    <submittedName>
        <fullName evidence="2">Uncharacterized protein</fullName>
    </submittedName>
</protein>
<sequence>MNYSLKSQNKQNTQITNESNCQHSNQRGRYSIGDLRHFWRSPRRNIKQKLLRYSVFEYLLNRIFITGQLENIFEEQTIVQFKESFFQN</sequence>
<comment type="caution">
    <text evidence="2">The sequence shown here is derived from an EMBL/GenBank/DDBJ whole genome shotgun (WGS) entry which is preliminary data.</text>
</comment>
<proteinExistence type="predicted"/>
<keyword evidence="3" id="KW-1185">Reference proteome</keyword>
<name>A0A8S1UBE0_PAROT</name>
<dbReference type="AlphaFoldDB" id="A0A8S1UBE0"/>
<dbReference type="EMBL" id="CAJJDP010000039">
    <property type="protein sequence ID" value="CAD8161059.1"/>
    <property type="molecule type" value="Genomic_DNA"/>
</dbReference>
<organism evidence="2 3">
    <name type="scientific">Paramecium octaurelia</name>
    <dbReference type="NCBI Taxonomy" id="43137"/>
    <lineage>
        <taxon>Eukaryota</taxon>
        <taxon>Sar</taxon>
        <taxon>Alveolata</taxon>
        <taxon>Ciliophora</taxon>
        <taxon>Intramacronucleata</taxon>
        <taxon>Oligohymenophorea</taxon>
        <taxon>Peniculida</taxon>
        <taxon>Parameciidae</taxon>
        <taxon>Paramecium</taxon>
    </lineage>
</organism>
<gene>
    <name evidence="2" type="ORF">POCTA_138.1.T0390174</name>
</gene>
<reference evidence="2" key="1">
    <citation type="submission" date="2021-01" db="EMBL/GenBank/DDBJ databases">
        <authorList>
            <consortium name="Genoscope - CEA"/>
            <person name="William W."/>
        </authorList>
    </citation>
    <scope>NUCLEOTIDE SEQUENCE</scope>
</reference>
<dbReference type="Proteomes" id="UP000683925">
    <property type="component" value="Unassembled WGS sequence"/>
</dbReference>
<evidence type="ECO:0000256" key="1">
    <source>
        <dbReference type="SAM" id="MobiDB-lite"/>
    </source>
</evidence>
<accession>A0A8S1UBE0</accession>